<dbReference type="Proteomes" id="UP000241158">
    <property type="component" value="Unassembled WGS sequence"/>
</dbReference>
<organism evidence="8 9">
    <name type="scientific">Phyllobacterium endophyticum</name>
    <dbReference type="NCBI Taxonomy" id="1149773"/>
    <lineage>
        <taxon>Bacteria</taxon>
        <taxon>Pseudomonadati</taxon>
        <taxon>Pseudomonadota</taxon>
        <taxon>Alphaproteobacteria</taxon>
        <taxon>Hyphomicrobiales</taxon>
        <taxon>Phyllobacteriaceae</taxon>
        <taxon>Phyllobacterium</taxon>
    </lineage>
</organism>
<feature type="compositionally biased region" description="Polar residues" evidence="6">
    <location>
        <begin position="1"/>
        <end position="10"/>
    </location>
</feature>
<proteinExistence type="predicted"/>
<evidence type="ECO:0000256" key="5">
    <source>
        <dbReference type="ARBA" id="ARBA00023136"/>
    </source>
</evidence>
<dbReference type="InterPro" id="IPR017039">
    <property type="entry name" value="Virul_fac_BrkB"/>
</dbReference>
<feature type="transmembrane region" description="Helical" evidence="7">
    <location>
        <begin position="53"/>
        <end position="80"/>
    </location>
</feature>
<accession>A0A2P7AX78</accession>
<comment type="subcellular location">
    <subcellularLocation>
        <location evidence="1">Cell membrane</location>
        <topology evidence="1">Multi-pass membrane protein</topology>
    </subcellularLocation>
</comment>
<gene>
    <name evidence="8" type="ORF">CU100_11815</name>
</gene>
<keyword evidence="4 7" id="KW-1133">Transmembrane helix</keyword>
<feature type="region of interest" description="Disordered" evidence="6">
    <location>
        <begin position="1"/>
        <end position="29"/>
    </location>
</feature>
<dbReference type="EMBL" id="PGGN01000002">
    <property type="protein sequence ID" value="PSH58811.1"/>
    <property type="molecule type" value="Genomic_DNA"/>
</dbReference>
<name>A0A2P7AX78_9HYPH</name>
<dbReference type="PANTHER" id="PTHR30213">
    <property type="entry name" value="INNER MEMBRANE PROTEIN YHJD"/>
    <property type="match status" value="1"/>
</dbReference>
<keyword evidence="2" id="KW-1003">Cell membrane</keyword>
<dbReference type="GO" id="GO:0005886">
    <property type="term" value="C:plasma membrane"/>
    <property type="evidence" value="ECO:0007669"/>
    <property type="project" value="UniProtKB-SubCell"/>
</dbReference>
<dbReference type="Pfam" id="PF03631">
    <property type="entry name" value="Virul_fac_BrkB"/>
    <property type="match status" value="1"/>
</dbReference>
<evidence type="ECO:0000256" key="6">
    <source>
        <dbReference type="SAM" id="MobiDB-lite"/>
    </source>
</evidence>
<dbReference type="OrthoDB" id="9781030at2"/>
<feature type="transmembrane region" description="Helical" evidence="7">
    <location>
        <begin position="206"/>
        <end position="225"/>
    </location>
</feature>
<dbReference type="RefSeq" id="WP_106717244.1">
    <property type="nucleotide sequence ID" value="NZ_JACHXT010000001.1"/>
</dbReference>
<comment type="caution">
    <text evidence="8">The sequence shown here is derived from an EMBL/GenBank/DDBJ whole genome shotgun (WGS) entry which is preliminary data.</text>
</comment>
<sequence length="331" mass="35507">MTTSETNGYSEQDRTGADPRGRKAHAPSEMPAKGWKDILYRVYLSVQQDRVTLIAAGASFYLLLALFPGLAAFVSIYGFFADRASVAANMSSLAGVLPDDSINLIRTQLESLATQDTKALSVSFVVGLAIALWSANNGSKAIFEALNVAYGETEKRSFIKLNLVSLAFTLGVMLAGAILLSVLAGLPPLLDRMGAGGWLTTSIRILRWPVMLLLVGAGISIAYRIGPDREAAQWRWVSWGAAFAILAWVIASAAFTFYLSNFSDYNATYGALGAVAGLMIWMWISVTILILGAELNAELEHQTTVDTTTGRARPMGHRSAVVADTLGESSD</sequence>
<reference evidence="9" key="1">
    <citation type="submission" date="2017-11" db="EMBL/GenBank/DDBJ databases">
        <authorList>
            <person name="Kuznetsova I."/>
            <person name="Sazanova A."/>
            <person name="Chirak E."/>
            <person name="Safronova V."/>
            <person name="Willems A."/>
        </authorList>
    </citation>
    <scope>NUCLEOTIDE SEQUENCE [LARGE SCALE GENOMIC DNA]</scope>
    <source>
        <strain evidence="9">PEPV15</strain>
    </source>
</reference>
<keyword evidence="9" id="KW-1185">Reference proteome</keyword>
<evidence type="ECO:0000256" key="4">
    <source>
        <dbReference type="ARBA" id="ARBA00022989"/>
    </source>
</evidence>
<evidence type="ECO:0000256" key="7">
    <source>
        <dbReference type="SAM" id="Phobius"/>
    </source>
</evidence>
<keyword evidence="3 7" id="KW-0812">Transmembrane</keyword>
<dbReference type="PANTHER" id="PTHR30213:SF0">
    <property type="entry name" value="UPF0761 MEMBRANE PROTEIN YIHY"/>
    <property type="match status" value="1"/>
</dbReference>
<feature type="transmembrane region" description="Helical" evidence="7">
    <location>
        <begin position="237"/>
        <end position="259"/>
    </location>
</feature>
<feature type="compositionally biased region" description="Basic and acidic residues" evidence="6">
    <location>
        <begin position="11"/>
        <end position="21"/>
    </location>
</feature>
<feature type="transmembrane region" description="Helical" evidence="7">
    <location>
        <begin position="163"/>
        <end position="186"/>
    </location>
</feature>
<dbReference type="NCBIfam" id="TIGR00765">
    <property type="entry name" value="yihY_not_rbn"/>
    <property type="match status" value="1"/>
</dbReference>
<dbReference type="PIRSF" id="PIRSF035875">
    <property type="entry name" value="RNase_BN"/>
    <property type="match status" value="1"/>
</dbReference>
<evidence type="ECO:0000313" key="8">
    <source>
        <dbReference type="EMBL" id="PSH58811.1"/>
    </source>
</evidence>
<keyword evidence="5 7" id="KW-0472">Membrane</keyword>
<feature type="transmembrane region" description="Helical" evidence="7">
    <location>
        <begin position="271"/>
        <end position="293"/>
    </location>
</feature>
<evidence type="ECO:0000256" key="3">
    <source>
        <dbReference type="ARBA" id="ARBA00022692"/>
    </source>
</evidence>
<evidence type="ECO:0000313" key="9">
    <source>
        <dbReference type="Proteomes" id="UP000241158"/>
    </source>
</evidence>
<evidence type="ECO:0000256" key="2">
    <source>
        <dbReference type="ARBA" id="ARBA00022475"/>
    </source>
</evidence>
<protein>
    <submittedName>
        <fullName evidence="8">Ribonuclease</fullName>
    </submittedName>
</protein>
<evidence type="ECO:0000256" key="1">
    <source>
        <dbReference type="ARBA" id="ARBA00004651"/>
    </source>
</evidence>
<dbReference type="AlphaFoldDB" id="A0A2P7AX78"/>